<dbReference type="SMART" id="SM00222">
    <property type="entry name" value="Sec7"/>
    <property type="match status" value="1"/>
</dbReference>
<dbReference type="PANTHER" id="PTHR10663:SF373">
    <property type="entry name" value="PH AND SEC7 DOMAIN-CONTAINING PROTEIN C11E3.11C"/>
    <property type="match status" value="1"/>
</dbReference>
<dbReference type="SMART" id="SM00233">
    <property type="entry name" value="PH"/>
    <property type="match status" value="1"/>
</dbReference>
<protein>
    <submittedName>
        <fullName evidence="3">1305_t:CDS:1</fullName>
    </submittedName>
</protein>
<feature type="compositionally biased region" description="Polar residues" evidence="1">
    <location>
        <begin position="314"/>
        <end position="323"/>
    </location>
</feature>
<feature type="compositionally biased region" description="Polar residues" evidence="1">
    <location>
        <begin position="187"/>
        <end position="200"/>
    </location>
</feature>
<feature type="compositionally biased region" description="Low complexity" evidence="1">
    <location>
        <begin position="684"/>
        <end position="699"/>
    </location>
</feature>
<feature type="compositionally biased region" description="Low complexity" evidence="1">
    <location>
        <begin position="289"/>
        <end position="309"/>
    </location>
</feature>
<sequence>MKKTMKKTSTFFRKLGNKHENLQRTLNDFAPVYACLQLDQLDLDFTDSSNNKEKRRSNMYKMKLNANKSMPDYIGRLEYFNLDGVSDMKRETFDKQIVEKRSTMFESSLGESKKHNVRKVTKGRRTDSEENIPVAKLEDVPLGLQLNPASPGPFSSSDDDKPTSFLSTTNPVFPSFTSPTPSRPTSIGTSDNKSQNSLFSPGSLMAEAEEKGMSTTAQVLAERRNVLTTQRSKNEPQEETEMTFSVGSLMAAAEEKGLFNKSSRSDIESASDSVNLRSPKRPDKRLPELPRTTSPPSSPPLTFVSTTSTDRGRQSSSIASSCYETASGSTATLHTAPPSPTTEIDGTIVGSPTIELTISALTEKFDLNDESTPKIHVDEAMLASPVESIDTVPGVPEERDEEEFRWAQARNAAKRCFDDNETSMKKEKVTEFLGGTKDISRRALKCYMEYFDFTGLRLDNAFRRLCANLYIKGETQQVDRVLEAFSQRYWECNPKTVYGSGDTVHAIAYSILLLNTDLHIAEVPKKMSQKQFIRNTMATVHAQATIALSQPSSPDYEDDQSTIASIETTTTGTSATARPRRSASIRSWMSNPNASFTSLVHFGSSTSPGYSRQWDTEMESLLKEMYSAIKSNMIQQPRLSTDSETPQDTTRLTPSLNRSMSHLGHPNTRINVLRKGLSAASLKSRINGRNSSSSSGNGSEYDQNNMSRRSSYQTLQAALSGSNNHHHSTSTENGETNSDQNLTGMEDDSVSVADSTSTSESLELYLSGAPFAKEGLLVKKHYWEAANKRAKDNKWRETFVAVEKGELRMYKLESFGTSNGEKGRNKIVGGGNWMDNATLLGELSLRHTISSALPPPGYNRTRPYVLALSLSQGGLYFFQCGTAELVDEWVATCNYWAARSSKEPLTGGVSNMEYGWGRCIEPYLDGSMIDTEDRRSIMSDSRSDVRSVLSGGSGFSSDKILISEWKAPMPPLVSSTLDEESQLAALKKHMIDLESELEEHKHYREPMLKMFPSRSTNNAKVTSNWERKSQWLLHEIVKYSTYVECLENSMSIRQEMRRIKEAERDKG</sequence>
<organism evidence="3 4">
    <name type="scientific">Paraglomus brasilianum</name>
    <dbReference type="NCBI Taxonomy" id="144538"/>
    <lineage>
        <taxon>Eukaryota</taxon>
        <taxon>Fungi</taxon>
        <taxon>Fungi incertae sedis</taxon>
        <taxon>Mucoromycota</taxon>
        <taxon>Glomeromycotina</taxon>
        <taxon>Glomeromycetes</taxon>
        <taxon>Paraglomerales</taxon>
        <taxon>Paraglomeraceae</taxon>
        <taxon>Paraglomus</taxon>
    </lineage>
</organism>
<dbReference type="Gene3D" id="1.10.1000.11">
    <property type="entry name" value="Arf Nucleotide-binding Site Opener,domain 2"/>
    <property type="match status" value="1"/>
</dbReference>
<comment type="caution">
    <text evidence="3">The sequence shown here is derived from an EMBL/GenBank/DDBJ whole genome shotgun (WGS) entry which is preliminary data.</text>
</comment>
<evidence type="ECO:0000259" key="2">
    <source>
        <dbReference type="PROSITE" id="PS50190"/>
    </source>
</evidence>
<dbReference type="GO" id="GO:0032012">
    <property type="term" value="P:regulation of ARF protein signal transduction"/>
    <property type="evidence" value="ECO:0007669"/>
    <property type="project" value="InterPro"/>
</dbReference>
<dbReference type="Pfam" id="PF01369">
    <property type="entry name" value="Sec7"/>
    <property type="match status" value="1"/>
</dbReference>
<feature type="compositionally biased region" description="Polar residues" evidence="1">
    <location>
        <begin position="732"/>
        <end position="743"/>
    </location>
</feature>
<dbReference type="EMBL" id="CAJVPI010000231">
    <property type="protein sequence ID" value="CAG8504978.1"/>
    <property type="molecule type" value="Genomic_DNA"/>
</dbReference>
<accession>A0A9N8ZRT8</accession>
<feature type="domain" description="SEC7" evidence="2">
    <location>
        <begin position="362"/>
        <end position="559"/>
    </location>
</feature>
<dbReference type="InterPro" id="IPR000904">
    <property type="entry name" value="Sec7_dom"/>
</dbReference>
<feature type="region of interest" description="Disordered" evidence="1">
    <location>
        <begin position="682"/>
        <end position="754"/>
    </location>
</feature>
<dbReference type="PROSITE" id="PS50190">
    <property type="entry name" value="SEC7"/>
    <property type="match status" value="1"/>
</dbReference>
<evidence type="ECO:0000313" key="3">
    <source>
        <dbReference type="EMBL" id="CAG8504978.1"/>
    </source>
</evidence>
<feature type="region of interest" description="Disordered" evidence="1">
    <location>
        <begin position="260"/>
        <end position="323"/>
    </location>
</feature>
<dbReference type="InterPro" id="IPR041681">
    <property type="entry name" value="PH_9"/>
</dbReference>
<dbReference type="PANTHER" id="PTHR10663">
    <property type="entry name" value="GUANYL-NUCLEOTIDE EXCHANGE FACTOR"/>
    <property type="match status" value="1"/>
</dbReference>
<dbReference type="Pfam" id="PF15410">
    <property type="entry name" value="PH_9"/>
    <property type="match status" value="1"/>
</dbReference>
<dbReference type="Gene3D" id="2.30.29.30">
    <property type="entry name" value="Pleckstrin-homology domain (PH domain)/Phosphotyrosine-binding domain (PTB)"/>
    <property type="match status" value="1"/>
</dbReference>
<dbReference type="InterPro" id="IPR011993">
    <property type="entry name" value="PH-like_dom_sf"/>
</dbReference>
<feature type="compositionally biased region" description="Polar residues" evidence="1">
    <location>
        <begin position="634"/>
        <end position="660"/>
    </location>
</feature>
<name>A0A9N8ZRT8_9GLOM</name>
<dbReference type="GO" id="GO:0005085">
    <property type="term" value="F:guanyl-nucleotide exchange factor activity"/>
    <property type="evidence" value="ECO:0007669"/>
    <property type="project" value="InterPro"/>
</dbReference>
<feature type="region of interest" description="Disordered" evidence="1">
    <location>
        <begin position="142"/>
        <end position="200"/>
    </location>
</feature>
<feature type="region of interest" description="Disordered" evidence="1">
    <location>
        <begin position="634"/>
        <end position="668"/>
    </location>
</feature>
<evidence type="ECO:0000256" key="1">
    <source>
        <dbReference type="SAM" id="MobiDB-lite"/>
    </source>
</evidence>
<dbReference type="AlphaFoldDB" id="A0A9N8ZRT8"/>
<proteinExistence type="predicted"/>
<gene>
    <name evidence="3" type="ORF">PBRASI_LOCUS2807</name>
</gene>
<feature type="region of interest" description="Disordered" evidence="1">
    <location>
        <begin position="328"/>
        <end position="347"/>
    </location>
</feature>
<dbReference type="SUPFAM" id="SSF50729">
    <property type="entry name" value="PH domain-like"/>
    <property type="match status" value="1"/>
</dbReference>
<dbReference type="InterPro" id="IPR023394">
    <property type="entry name" value="Sec7_C_sf"/>
</dbReference>
<feature type="compositionally biased region" description="Low complexity" evidence="1">
    <location>
        <begin position="167"/>
        <end position="186"/>
    </location>
</feature>
<dbReference type="OrthoDB" id="2157641at2759"/>
<dbReference type="CDD" id="cd00171">
    <property type="entry name" value="Sec7"/>
    <property type="match status" value="1"/>
</dbReference>
<evidence type="ECO:0000313" key="4">
    <source>
        <dbReference type="Proteomes" id="UP000789739"/>
    </source>
</evidence>
<keyword evidence="4" id="KW-1185">Reference proteome</keyword>
<dbReference type="SUPFAM" id="SSF48425">
    <property type="entry name" value="Sec7 domain"/>
    <property type="match status" value="1"/>
</dbReference>
<dbReference type="InterPro" id="IPR001849">
    <property type="entry name" value="PH_domain"/>
</dbReference>
<dbReference type="InterPro" id="IPR035999">
    <property type="entry name" value="Sec7_dom_sf"/>
</dbReference>
<dbReference type="Proteomes" id="UP000789739">
    <property type="component" value="Unassembled WGS sequence"/>
</dbReference>
<feature type="compositionally biased region" description="Polar residues" evidence="1">
    <location>
        <begin position="700"/>
        <end position="721"/>
    </location>
</feature>
<reference evidence="3" key="1">
    <citation type="submission" date="2021-06" db="EMBL/GenBank/DDBJ databases">
        <authorList>
            <person name="Kallberg Y."/>
            <person name="Tangrot J."/>
            <person name="Rosling A."/>
        </authorList>
    </citation>
    <scope>NUCLEOTIDE SEQUENCE</scope>
    <source>
        <strain evidence="3">BR232B</strain>
    </source>
</reference>